<dbReference type="PANTHER" id="PTHR43415">
    <property type="entry name" value="SPERMIDINE N(1)-ACETYLTRANSFERASE"/>
    <property type="match status" value="1"/>
</dbReference>
<reference evidence="3" key="1">
    <citation type="submission" date="2024-02" db="EMBL/GenBank/DDBJ databases">
        <title>Exploring bacterial hosts of class 1 integrons in salad vegetable microbiomes with epicPCR.</title>
        <authorList>
            <person name="Qi Q."/>
            <person name="Ghaly T.M."/>
            <person name="Gillings M.R."/>
            <person name="Tetu S.G."/>
        </authorList>
    </citation>
    <scope>NUCLEOTIDE SEQUENCE [LARGE SCALE GENOMIC DNA]</scope>
    <source>
        <strain evidence="3">S2-2023-2</strain>
    </source>
</reference>
<feature type="domain" description="N-acetyltransferase" evidence="1">
    <location>
        <begin position="5"/>
        <end position="160"/>
    </location>
</feature>
<organism evidence="2 3">
    <name type="scientific">Pseudomonas bubulae</name>
    <dbReference type="NCBI Taxonomy" id="2316085"/>
    <lineage>
        <taxon>Bacteria</taxon>
        <taxon>Pseudomonadati</taxon>
        <taxon>Pseudomonadota</taxon>
        <taxon>Gammaproteobacteria</taxon>
        <taxon>Pseudomonadales</taxon>
        <taxon>Pseudomonadaceae</taxon>
        <taxon>Pseudomonas</taxon>
    </lineage>
</organism>
<sequence length="185" mass="21444">MQQLGQLRPIEQHELELMLDWRNAPNVRANMYTRHEISLEEHLAWWARVQKRDDQQYFMYEADDAPLGIVGFVGIDKTSENSSWAFYASPEAPKGTGSKMEFLALECAFNQLALHKLYCEVLAFNAPVIKLHQKFGFSVEGILREHHKIDDTFIDIYRLGLLETEWAEKRTDMLNKLIKLSGKSA</sequence>
<proteinExistence type="predicted"/>
<dbReference type="Pfam" id="PF13302">
    <property type="entry name" value="Acetyltransf_3"/>
    <property type="match status" value="1"/>
</dbReference>
<accession>A0ABZ2H022</accession>
<evidence type="ECO:0000313" key="3">
    <source>
        <dbReference type="Proteomes" id="UP001369248"/>
    </source>
</evidence>
<protein>
    <submittedName>
        <fullName evidence="2">UDP-4-amino-4, 6-dideoxy-N-acetyl-beta-L-altrosamine N-acetyltransferase</fullName>
        <ecNumber evidence="2">2.3.1.202</ecNumber>
    </submittedName>
</protein>
<dbReference type="InterPro" id="IPR000182">
    <property type="entry name" value="GNAT_dom"/>
</dbReference>
<dbReference type="Proteomes" id="UP001369248">
    <property type="component" value="Chromosome"/>
</dbReference>
<keyword evidence="3" id="KW-1185">Reference proteome</keyword>
<dbReference type="Gene3D" id="3.40.630.30">
    <property type="match status" value="1"/>
</dbReference>
<dbReference type="SUPFAM" id="SSF55729">
    <property type="entry name" value="Acyl-CoA N-acyltransferases (Nat)"/>
    <property type="match status" value="1"/>
</dbReference>
<keyword evidence="2" id="KW-0808">Transferase</keyword>
<evidence type="ECO:0000313" key="2">
    <source>
        <dbReference type="EMBL" id="WWR36061.1"/>
    </source>
</evidence>
<keyword evidence="2" id="KW-0012">Acyltransferase</keyword>
<gene>
    <name evidence="2" type="primary">pseH</name>
    <name evidence="2" type="ORF">V6B39_13755</name>
</gene>
<dbReference type="EC" id="2.3.1.202" evidence="2"/>
<dbReference type="EMBL" id="CP146072">
    <property type="protein sequence ID" value="WWR36061.1"/>
    <property type="molecule type" value="Genomic_DNA"/>
</dbReference>
<dbReference type="InterPro" id="IPR020036">
    <property type="entry name" value="PseH"/>
</dbReference>
<dbReference type="NCBIfam" id="TIGR03585">
    <property type="entry name" value="PseH"/>
    <property type="match status" value="1"/>
</dbReference>
<evidence type="ECO:0000259" key="1">
    <source>
        <dbReference type="PROSITE" id="PS51186"/>
    </source>
</evidence>
<name>A0ABZ2H022_9PSED</name>
<dbReference type="PROSITE" id="PS51186">
    <property type="entry name" value="GNAT"/>
    <property type="match status" value="1"/>
</dbReference>
<dbReference type="GO" id="GO:0016746">
    <property type="term" value="F:acyltransferase activity"/>
    <property type="evidence" value="ECO:0007669"/>
    <property type="project" value="UniProtKB-KW"/>
</dbReference>
<dbReference type="RefSeq" id="WP_338660011.1">
    <property type="nucleotide sequence ID" value="NZ_CP146072.1"/>
</dbReference>
<dbReference type="GeneID" id="89544328"/>
<dbReference type="InterPro" id="IPR016181">
    <property type="entry name" value="Acyl_CoA_acyltransferase"/>
</dbReference>
<dbReference type="PANTHER" id="PTHR43415:SF3">
    <property type="entry name" value="GNAT-FAMILY ACETYLTRANSFERASE"/>
    <property type="match status" value="1"/>
</dbReference>